<keyword evidence="3 5" id="KW-1133">Transmembrane helix</keyword>
<evidence type="ECO:0000256" key="3">
    <source>
        <dbReference type="ARBA" id="ARBA00022989"/>
    </source>
</evidence>
<proteinExistence type="predicted"/>
<dbReference type="EMBL" id="HBEA01015521">
    <property type="protein sequence ID" value="CAD8262331.1"/>
    <property type="molecule type" value="Transcribed_RNA"/>
</dbReference>
<evidence type="ECO:0000313" key="6">
    <source>
        <dbReference type="EMBL" id="CAD8262331.1"/>
    </source>
</evidence>
<evidence type="ECO:0000256" key="5">
    <source>
        <dbReference type="SAM" id="Phobius"/>
    </source>
</evidence>
<reference evidence="7" key="1">
    <citation type="submission" date="2021-01" db="EMBL/GenBank/DDBJ databases">
        <authorList>
            <person name="Corre E."/>
            <person name="Pelletier E."/>
            <person name="Niang G."/>
            <person name="Scheremetjew M."/>
            <person name="Finn R."/>
            <person name="Kale V."/>
            <person name="Holt S."/>
            <person name="Cochrane G."/>
            <person name="Meng A."/>
            <person name="Brown T."/>
            <person name="Cohen L."/>
        </authorList>
    </citation>
    <scope>NUCLEOTIDE SEQUENCE</scope>
    <source>
        <strain evidence="7">CCMP2078</strain>
    </source>
</reference>
<gene>
    <name evidence="6" type="ORF">PPYR1160_LOCUS11833</name>
    <name evidence="7" type="ORF">PPYR1160_LOCUS11834</name>
</gene>
<protein>
    <submittedName>
        <fullName evidence="7">Uncharacterized protein</fullName>
    </submittedName>
</protein>
<dbReference type="AlphaFoldDB" id="A0A6U0W2P6"/>
<dbReference type="GO" id="GO:0016020">
    <property type="term" value="C:membrane"/>
    <property type="evidence" value="ECO:0007669"/>
    <property type="project" value="UniProtKB-SubCell"/>
</dbReference>
<dbReference type="Pfam" id="PF03619">
    <property type="entry name" value="Solute_trans_a"/>
    <property type="match status" value="1"/>
</dbReference>
<dbReference type="PANTHER" id="PTHR23423">
    <property type="entry name" value="ORGANIC SOLUTE TRANSPORTER-RELATED"/>
    <property type="match status" value="1"/>
</dbReference>
<sequence length="249" mass="27736">MGIYEGYVLYCFFALMVLVCGGKSAAVSRIMQRGSPFSIRCCLLCDLKTYKNAEDLLLGLERCVQQLSFVKPFVIFVVAVLVETGVPRAQLLRAAAVVPLVFALMGIVQTYFILKPAMANMAMEMKFLTVKGLVALLAVQQLAINVALTFNTIPEEEGYSQEQEAQRIYAMFVICELVLYSVLMKCVFTPEMFEGVEGPMHEAPKSSVISARTAFLISLRFWRVMAPIEEKDQTLAKSAIEELELLTKS</sequence>
<dbReference type="SMART" id="SM01417">
    <property type="entry name" value="Solute_trans_a"/>
    <property type="match status" value="1"/>
</dbReference>
<name>A0A6U0W2P6_9STRA</name>
<evidence type="ECO:0000256" key="4">
    <source>
        <dbReference type="ARBA" id="ARBA00023136"/>
    </source>
</evidence>
<evidence type="ECO:0000256" key="2">
    <source>
        <dbReference type="ARBA" id="ARBA00022692"/>
    </source>
</evidence>
<evidence type="ECO:0000313" key="7">
    <source>
        <dbReference type="EMBL" id="CAD8262332.1"/>
    </source>
</evidence>
<dbReference type="EMBL" id="HBEA01015522">
    <property type="protein sequence ID" value="CAD8262332.1"/>
    <property type="molecule type" value="Transcribed_RNA"/>
</dbReference>
<organism evidence="7">
    <name type="scientific">Pinguiococcus pyrenoidosus</name>
    <dbReference type="NCBI Taxonomy" id="172671"/>
    <lineage>
        <taxon>Eukaryota</taxon>
        <taxon>Sar</taxon>
        <taxon>Stramenopiles</taxon>
        <taxon>Ochrophyta</taxon>
        <taxon>Pinguiophyceae</taxon>
        <taxon>Pinguiochrysidales</taxon>
        <taxon>Pinguiochrysidaceae</taxon>
        <taxon>Pinguiococcus</taxon>
    </lineage>
</organism>
<evidence type="ECO:0000256" key="1">
    <source>
        <dbReference type="ARBA" id="ARBA00004141"/>
    </source>
</evidence>
<accession>A0A6U0W2P6</accession>
<feature type="transmembrane region" description="Helical" evidence="5">
    <location>
        <begin position="69"/>
        <end position="86"/>
    </location>
</feature>
<keyword evidence="4 5" id="KW-0472">Membrane</keyword>
<keyword evidence="2 5" id="KW-0812">Transmembrane</keyword>
<dbReference type="InterPro" id="IPR005178">
    <property type="entry name" value="Ostalpha/TMEM184C"/>
</dbReference>
<feature type="transmembrane region" description="Helical" evidence="5">
    <location>
        <begin position="92"/>
        <end position="114"/>
    </location>
</feature>
<feature type="transmembrane region" description="Helical" evidence="5">
    <location>
        <begin position="6"/>
        <end position="26"/>
    </location>
</feature>
<comment type="subcellular location">
    <subcellularLocation>
        <location evidence="1">Membrane</location>
        <topology evidence="1">Multi-pass membrane protein</topology>
    </subcellularLocation>
</comment>